<organism evidence="1 2">
    <name type="scientific">Zophobas morio</name>
    <dbReference type="NCBI Taxonomy" id="2755281"/>
    <lineage>
        <taxon>Eukaryota</taxon>
        <taxon>Metazoa</taxon>
        <taxon>Ecdysozoa</taxon>
        <taxon>Arthropoda</taxon>
        <taxon>Hexapoda</taxon>
        <taxon>Insecta</taxon>
        <taxon>Pterygota</taxon>
        <taxon>Neoptera</taxon>
        <taxon>Endopterygota</taxon>
        <taxon>Coleoptera</taxon>
        <taxon>Polyphaga</taxon>
        <taxon>Cucujiformia</taxon>
        <taxon>Tenebrionidae</taxon>
        <taxon>Zophobas</taxon>
    </lineage>
</organism>
<dbReference type="Proteomes" id="UP001168821">
    <property type="component" value="Unassembled WGS sequence"/>
</dbReference>
<protein>
    <submittedName>
        <fullName evidence="1">Uncharacterized protein</fullName>
    </submittedName>
</protein>
<evidence type="ECO:0000313" key="2">
    <source>
        <dbReference type="Proteomes" id="UP001168821"/>
    </source>
</evidence>
<gene>
    <name evidence="1" type="ORF">Zmor_001948</name>
</gene>
<dbReference type="AlphaFoldDB" id="A0AA38JAA5"/>
<reference evidence="1" key="1">
    <citation type="journal article" date="2023" name="G3 (Bethesda)">
        <title>Whole genome assemblies of Zophobas morio and Tenebrio molitor.</title>
        <authorList>
            <person name="Kaur S."/>
            <person name="Stinson S.A."/>
            <person name="diCenzo G.C."/>
        </authorList>
    </citation>
    <scope>NUCLEOTIDE SEQUENCE</scope>
    <source>
        <strain evidence="1">QUZm001</strain>
    </source>
</reference>
<keyword evidence="2" id="KW-1185">Reference proteome</keyword>
<proteinExistence type="predicted"/>
<accession>A0AA38JAA5</accession>
<evidence type="ECO:0000313" key="1">
    <source>
        <dbReference type="EMBL" id="KAJ3666509.1"/>
    </source>
</evidence>
<sequence length="105" mass="11947">MISSLTICIVPDRNGNPAALRSIIYSRSRPCAAAARSDPAKGRSFYDPDLLPTKINRFSIKFYQFIRLMQESREKLDVIHLDETTSDEHVGSSRTMRTWKCPGIE</sequence>
<name>A0AA38JAA5_9CUCU</name>
<dbReference type="EMBL" id="JALNTZ010000001">
    <property type="protein sequence ID" value="KAJ3666509.1"/>
    <property type="molecule type" value="Genomic_DNA"/>
</dbReference>
<comment type="caution">
    <text evidence="1">The sequence shown here is derived from an EMBL/GenBank/DDBJ whole genome shotgun (WGS) entry which is preliminary data.</text>
</comment>